<keyword evidence="3" id="KW-0813">Transport</keyword>
<evidence type="ECO:0000256" key="3">
    <source>
        <dbReference type="ARBA" id="ARBA00022927"/>
    </source>
</evidence>
<dbReference type="SMART" id="SM00516">
    <property type="entry name" value="SEC14"/>
    <property type="match status" value="1"/>
</dbReference>
<reference evidence="7 9" key="2">
    <citation type="journal article" date="2014" name="BMC Genomics">
        <title>An improved genome release (version Mt4.0) for the model legume Medicago truncatula.</title>
        <authorList>
            <person name="Tang H."/>
            <person name="Krishnakumar V."/>
            <person name="Bidwell S."/>
            <person name="Rosen B."/>
            <person name="Chan A."/>
            <person name="Zhou S."/>
            <person name="Gentzbittel L."/>
            <person name="Childs K.L."/>
            <person name="Yandell M."/>
            <person name="Gundlach H."/>
            <person name="Mayer K.F."/>
            <person name="Schwartz D.C."/>
            <person name="Town C.D."/>
        </authorList>
    </citation>
    <scope>GENOME REANNOTATION</scope>
    <source>
        <strain evidence="8 9">cv. Jemalong A17</strain>
    </source>
</reference>
<dbReference type="PANTHER" id="PTHR45657:SF5">
    <property type="entry name" value="PHOSPHATIDYLINOSITOL_PHOSPHATIDYLCHOLINE TRANSFER PROTEIN SFH6"/>
    <property type="match status" value="1"/>
</dbReference>
<dbReference type="EMBL" id="CM001220">
    <property type="protein sequence ID" value="AES89166.1"/>
    <property type="molecule type" value="Genomic_DNA"/>
</dbReference>
<protein>
    <submittedName>
        <fullName evidence="7">Sec14p-like phosphatidylinositol transfer family protein</fullName>
    </submittedName>
</protein>
<evidence type="ECO:0000256" key="1">
    <source>
        <dbReference type="ARBA" id="ARBA00004202"/>
    </source>
</evidence>
<dbReference type="InterPro" id="IPR036865">
    <property type="entry name" value="CRAL-TRIO_dom_sf"/>
</dbReference>
<dbReference type="InterPro" id="IPR051026">
    <property type="entry name" value="PI/PC_transfer"/>
</dbReference>
<evidence type="ECO:0000313" key="7">
    <source>
        <dbReference type="EMBL" id="AES89166.1"/>
    </source>
</evidence>
<comment type="subcellular location">
    <subcellularLocation>
        <location evidence="1">Cell membrane</location>
        <topology evidence="1">Peripheral membrane protein</topology>
    </subcellularLocation>
    <subcellularLocation>
        <location evidence="2">Golgi apparatus membrane</location>
        <topology evidence="2">Peripheral membrane protein</topology>
    </subcellularLocation>
</comment>
<evidence type="ECO:0000256" key="2">
    <source>
        <dbReference type="ARBA" id="ARBA00004395"/>
    </source>
</evidence>
<keyword evidence="3" id="KW-0653">Protein transport</keyword>
<dbReference type="PANTHER" id="PTHR45657">
    <property type="entry name" value="CRAL-TRIO DOMAIN-CONTAINING PROTEIN YKL091C-RELATED"/>
    <property type="match status" value="1"/>
</dbReference>
<evidence type="ECO:0000256" key="4">
    <source>
        <dbReference type="ARBA" id="ARBA00023034"/>
    </source>
</evidence>
<evidence type="ECO:0000259" key="6">
    <source>
        <dbReference type="PROSITE" id="PS50191"/>
    </source>
</evidence>
<evidence type="ECO:0000256" key="5">
    <source>
        <dbReference type="ARBA" id="ARBA00038020"/>
    </source>
</evidence>
<dbReference type="Gene3D" id="3.40.525.10">
    <property type="entry name" value="CRAL-TRIO lipid binding domain"/>
    <property type="match status" value="1"/>
</dbReference>
<keyword evidence="9" id="KW-1185">Reference proteome</keyword>
<evidence type="ECO:0000313" key="8">
    <source>
        <dbReference type="EnsemblPlants" id="AES89166"/>
    </source>
</evidence>
<dbReference type="SUPFAM" id="SSF52087">
    <property type="entry name" value="CRAL/TRIO domain"/>
    <property type="match status" value="1"/>
</dbReference>
<proteinExistence type="inferred from homology"/>
<dbReference type="InterPro" id="IPR001251">
    <property type="entry name" value="CRAL-TRIO_dom"/>
</dbReference>
<dbReference type="eggNOG" id="KOG1471">
    <property type="taxonomic scope" value="Eukaryota"/>
</dbReference>
<keyword evidence="4" id="KW-0333">Golgi apparatus</keyword>
<dbReference type="Pfam" id="PF00650">
    <property type="entry name" value="CRAL_TRIO"/>
    <property type="match status" value="1"/>
</dbReference>
<sequence length="388" mass="43357">MLSLILVFGAGGLCIVLFLLGISEDERKKVSSVSIEDVPAAVDAFRQSLIIDEFFLKAKFDIEKAKQMWADMLQWRKEFGIDTIMKDFEFNELNEIGKYFPHGYHGVDKEGRPVYIIQDFEKLFAIKFPACTIASKRLIDSFTIILDVQAVDFSTFLNPDSEIQSLIQKIVGDTYPAMADSQIFIINASPEFRHQCNNYINSLDPEITSKVHVLGNNYQSKLLEVINASELPEFLGGTCTCANHGGCLRSDKGPWKNPEILKMILSGKARQPGQAVKVLNSEGKDVAHAKLPFQMVKDIDTSTAESRSEAEDIASPKPVKSYSHLRLNPVHADLASEQGKLLTELKIDMKQIKELLLEFMKKTPSSEGENVVKNVTTADDDAEYVVVD</sequence>
<feature type="domain" description="CRAL-TRIO" evidence="6">
    <location>
        <begin position="92"/>
        <end position="243"/>
    </location>
</feature>
<gene>
    <name evidence="7" type="ordered locus">MTR_4g070730</name>
</gene>
<reference evidence="7 9" key="1">
    <citation type="journal article" date="2011" name="Nature">
        <title>The Medicago genome provides insight into the evolution of rhizobial symbioses.</title>
        <authorList>
            <person name="Young N.D."/>
            <person name="Debelle F."/>
            <person name="Oldroyd G.E."/>
            <person name="Geurts R."/>
            <person name="Cannon S.B."/>
            <person name="Udvardi M.K."/>
            <person name="Benedito V.A."/>
            <person name="Mayer K.F."/>
            <person name="Gouzy J."/>
            <person name="Schoof H."/>
            <person name="Van de Peer Y."/>
            <person name="Proost S."/>
            <person name="Cook D.R."/>
            <person name="Meyers B.C."/>
            <person name="Spannagl M."/>
            <person name="Cheung F."/>
            <person name="De Mita S."/>
            <person name="Krishnakumar V."/>
            <person name="Gundlach H."/>
            <person name="Zhou S."/>
            <person name="Mudge J."/>
            <person name="Bharti A.K."/>
            <person name="Murray J.D."/>
            <person name="Naoumkina M.A."/>
            <person name="Rosen B."/>
            <person name="Silverstein K.A."/>
            <person name="Tang H."/>
            <person name="Rombauts S."/>
            <person name="Zhao P.X."/>
            <person name="Zhou P."/>
            <person name="Barbe V."/>
            <person name="Bardou P."/>
            <person name="Bechner M."/>
            <person name="Bellec A."/>
            <person name="Berger A."/>
            <person name="Berges H."/>
            <person name="Bidwell S."/>
            <person name="Bisseling T."/>
            <person name="Choisne N."/>
            <person name="Couloux A."/>
            <person name="Denny R."/>
            <person name="Deshpande S."/>
            <person name="Dai X."/>
            <person name="Doyle J.J."/>
            <person name="Dudez A.M."/>
            <person name="Farmer A.D."/>
            <person name="Fouteau S."/>
            <person name="Franken C."/>
            <person name="Gibelin C."/>
            <person name="Gish J."/>
            <person name="Goldstein S."/>
            <person name="Gonzalez A.J."/>
            <person name="Green P.J."/>
            <person name="Hallab A."/>
            <person name="Hartog M."/>
            <person name="Hua A."/>
            <person name="Humphray S.J."/>
            <person name="Jeong D.H."/>
            <person name="Jing Y."/>
            <person name="Jocker A."/>
            <person name="Kenton S.M."/>
            <person name="Kim D.J."/>
            <person name="Klee K."/>
            <person name="Lai H."/>
            <person name="Lang C."/>
            <person name="Lin S."/>
            <person name="Macmil S.L."/>
            <person name="Magdelenat G."/>
            <person name="Matthews L."/>
            <person name="McCorrison J."/>
            <person name="Monaghan E.L."/>
            <person name="Mun J.H."/>
            <person name="Najar F.Z."/>
            <person name="Nicholson C."/>
            <person name="Noirot C."/>
            <person name="O'Bleness M."/>
            <person name="Paule C.R."/>
            <person name="Poulain J."/>
            <person name="Prion F."/>
            <person name="Qin B."/>
            <person name="Qu C."/>
            <person name="Retzel E.F."/>
            <person name="Riddle C."/>
            <person name="Sallet E."/>
            <person name="Samain S."/>
            <person name="Samson N."/>
            <person name="Sanders I."/>
            <person name="Saurat O."/>
            <person name="Scarpelli C."/>
            <person name="Schiex T."/>
            <person name="Segurens B."/>
            <person name="Severin A.J."/>
            <person name="Sherrier D.J."/>
            <person name="Shi R."/>
            <person name="Sims S."/>
            <person name="Singer S.R."/>
            <person name="Sinharoy S."/>
            <person name="Sterck L."/>
            <person name="Viollet A."/>
            <person name="Wang B.B."/>
            <person name="Wang K."/>
            <person name="Wang M."/>
            <person name="Wang X."/>
            <person name="Warfsmann J."/>
            <person name="Weissenbach J."/>
            <person name="White D.D."/>
            <person name="White J.D."/>
            <person name="Wiley G.B."/>
            <person name="Wincker P."/>
            <person name="Xing Y."/>
            <person name="Yang L."/>
            <person name="Yao Z."/>
            <person name="Ying F."/>
            <person name="Zhai J."/>
            <person name="Zhou L."/>
            <person name="Zuber A."/>
            <person name="Denarie J."/>
            <person name="Dixon R.A."/>
            <person name="May G.D."/>
            <person name="Schwartz D.C."/>
            <person name="Rogers J."/>
            <person name="Quetier F."/>
            <person name="Town C.D."/>
            <person name="Roe B.A."/>
        </authorList>
    </citation>
    <scope>NUCLEOTIDE SEQUENCE [LARGE SCALE GENOMIC DNA]</scope>
    <source>
        <strain evidence="7">A17</strain>
        <strain evidence="8 9">cv. Jemalong A17</strain>
    </source>
</reference>
<dbReference type="CDD" id="cd00170">
    <property type="entry name" value="SEC14"/>
    <property type="match status" value="1"/>
</dbReference>
<dbReference type="InterPro" id="IPR036273">
    <property type="entry name" value="CRAL/TRIO_N_dom_sf"/>
</dbReference>
<dbReference type="AlphaFoldDB" id="G7JHF6"/>
<name>G7JHF6_MEDTR</name>
<dbReference type="GO" id="GO:0000139">
    <property type="term" value="C:Golgi membrane"/>
    <property type="evidence" value="ECO:0007669"/>
    <property type="project" value="UniProtKB-SubCell"/>
</dbReference>
<organism evidence="7 9">
    <name type="scientific">Medicago truncatula</name>
    <name type="common">Barrel medic</name>
    <name type="synonym">Medicago tribuloides</name>
    <dbReference type="NCBI Taxonomy" id="3880"/>
    <lineage>
        <taxon>Eukaryota</taxon>
        <taxon>Viridiplantae</taxon>
        <taxon>Streptophyta</taxon>
        <taxon>Embryophyta</taxon>
        <taxon>Tracheophyta</taxon>
        <taxon>Spermatophyta</taxon>
        <taxon>Magnoliopsida</taxon>
        <taxon>eudicotyledons</taxon>
        <taxon>Gunneridae</taxon>
        <taxon>Pentapetalae</taxon>
        <taxon>rosids</taxon>
        <taxon>fabids</taxon>
        <taxon>Fabales</taxon>
        <taxon>Fabaceae</taxon>
        <taxon>Papilionoideae</taxon>
        <taxon>50 kb inversion clade</taxon>
        <taxon>NPAAA clade</taxon>
        <taxon>Hologalegina</taxon>
        <taxon>IRL clade</taxon>
        <taxon>Trifolieae</taxon>
        <taxon>Medicago</taxon>
    </lineage>
</organism>
<dbReference type="HOGENOM" id="CLU_014001_0_0_1"/>
<dbReference type="Proteomes" id="UP000002051">
    <property type="component" value="Chromosome 4"/>
</dbReference>
<dbReference type="GO" id="GO:0005886">
    <property type="term" value="C:plasma membrane"/>
    <property type="evidence" value="ECO:0007669"/>
    <property type="project" value="UniProtKB-SubCell"/>
</dbReference>
<dbReference type="EnsemblPlants" id="AES89166">
    <property type="protein sequence ID" value="AES89166"/>
    <property type="gene ID" value="MTR_4g070730"/>
</dbReference>
<dbReference type="OMA" id="WNTAKGN"/>
<dbReference type="SUPFAM" id="SSF46938">
    <property type="entry name" value="CRAL/TRIO N-terminal domain"/>
    <property type="match status" value="1"/>
</dbReference>
<reference evidence="8" key="3">
    <citation type="submission" date="2015-04" db="UniProtKB">
        <authorList>
            <consortium name="EnsemblPlants"/>
        </authorList>
    </citation>
    <scope>IDENTIFICATION</scope>
    <source>
        <strain evidence="8">cv. Jemalong A17</strain>
    </source>
</reference>
<accession>G7JHF6</accession>
<comment type="similarity">
    <text evidence="5">Belongs to the SFH family.</text>
</comment>
<dbReference type="GO" id="GO:0008526">
    <property type="term" value="F:phosphatidylinositol transfer activity"/>
    <property type="evidence" value="ECO:0000318"/>
    <property type="project" value="GO_Central"/>
</dbReference>
<dbReference type="PaxDb" id="3880-AES89166"/>
<dbReference type="GO" id="GO:0006892">
    <property type="term" value="P:post-Golgi vesicle-mediated transport"/>
    <property type="evidence" value="ECO:0000318"/>
    <property type="project" value="GO_Central"/>
</dbReference>
<evidence type="ECO:0000313" key="9">
    <source>
        <dbReference type="Proteomes" id="UP000002051"/>
    </source>
</evidence>
<dbReference type="GO" id="GO:0015031">
    <property type="term" value="P:protein transport"/>
    <property type="evidence" value="ECO:0007669"/>
    <property type="project" value="UniProtKB-KW"/>
</dbReference>
<dbReference type="PROSITE" id="PS50191">
    <property type="entry name" value="CRAL_TRIO"/>
    <property type="match status" value="1"/>
</dbReference>